<feature type="chain" id="PRO_5020781127" description="Argininosuccinate lyase" evidence="1">
    <location>
        <begin position="16"/>
        <end position="49"/>
    </location>
</feature>
<dbReference type="EMBL" id="SMGR01000001">
    <property type="protein sequence ID" value="TCL08516.1"/>
    <property type="molecule type" value="Genomic_DNA"/>
</dbReference>
<evidence type="ECO:0000313" key="3">
    <source>
        <dbReference type="Proteomes" id="UP000295673"/>
    </source>
</evidence>
<evidence type="ECO:0008006" key="4">
    <source>
        <dbReference type="Google" id="ProtNLM"/>
    </source>
</evidence>
<reference evidence="2 3" key="1">
    <citation type="submission" date="2019-03" db="EMBL/GenBank/DDBJ databases">
        <title>Genomic Encyclopedia of Archaeal and Bacterial Type Strains, Phase II (KMG-II): from individual species to whole genera.</title>
        <authorList>
            <person name="Goeker M."/>
        </authorList>
    </citation>
    <scope>NUCLEOTIDE SEQUENCE [LARGE SCALE GENOMIC DNA]</scope>
    <source>
        <strain evidence="2 3">DSM 26433</strain>
    </source>
</reference>
<organism evidence="2 3">
    <name type="scientific">Shimia isoporae</name>
    <dbReference type="NCBI Taxonomy" id="647720"/>
    <lineage>
        <taxon>Bacteria</taxon>
        <taxon>Pseudomonadati</taxon>
        <taxon>Pseudomonadota</taxon>
        <taxon>Alphaproteobacteria</taxon>
        <taxon>Rhodobacterales</taxon>
        <taxon>Roseobacteraceae</taxon>
    </lineage>
</organism>
<dbReference type="AlphaFoldDB" id="A0A4R1NJQ9"/>
<comment type="caution">
    <text evidence="2">The sequence shown here is derived from an EMBL/GenBank/DDBJ whole genome shotgun (WGS) entry which is preliminary data.</text>
</comment>
<name>A0A4R1NJQ9_9RHOB</name>
<gene>
    <name evidence="2" type="ORF">BXY66_0553</name>
</gene>
<proteinExistence type="predicted"/>
<sequence>MVLRGAMAFAVFALAACEPTGYRPAEPEPQKQSGITISGSARVGVVTSF</sequence>
<evidence type="ECO:0000313" key="2">
    <source>
        <dbReference type="EMBL" id="TCL08516.1"/>
    </source>
</evidence>
<dbReference type="PROSITE" id="PS51257">
    <property type="entry name" value="PROKAR_LIPOPROTEIN"/>
    <property type="match status" value="1"/>
</dbReference>
<dbReference type="Proteomes" id="UP000295673">
    <property type="component" value="Unassembled WGS sequence"/>
</dbReference>
<keyword evidence="1" id="KW-0732">Signal</keyword>
<feature type="signal peptide" evidence="1">
    <location>
        <begin position="1"/>
        <end position="15"/>
    </location>
</feature>
<keyword evidence="3" id="KW-1185">Reference proteome</keyword>
<protein>
    <recommendedName>
        <fullName evidence="4">Argininosuccinate lyase</fullName>
    </recommendedName>
</protein>
<accession>A0A4R1NJQ9</accession>
<evidence type="ECO:0000256" key="1">
    <source>
        <dbReference type="SAM" id="SignalP"/>
    </source>
</evidence>